<dbReference type="HAMAP" id="MF_00316">
    <property type="entry name" value="MobA"/>
    <property type="match status" value="1"/>
</dbReference>
<reference evidence="10 11" key="1">
    <citation type="submission" date="2018-05" db="EMBL/GenBank/DDBJ databases">
        <title>Paenibacillus flagellatus sp. nov., isolated from selenium mineral soil.</title>
        <authorList>
            <person name="Dai X."/>
        </authorList>
    </citation>
    <scope>NUCLEOTIDE SEQUENCE [LARGE SCALE GENOMIC DNA]</scope>
    <source>
        <strain evidence="10 11">DXL2</strain>
    </source>
</reference>
<dbReference type="Pfam" id="PF12804">
    <property type="entry name" value="NTP_transf_3"/>
    <property type="match status" value="1"/>
</dbReference>
<evidence type="ECO:0000256" key="6">
    <source>
        <dbReference type="ARBA" id="ARBA00023134"/>
    </source>
</evidence>
<dbReference type="Gene3D" id="3.90.550.10">
    <property type="entry name" value="Spore Coat Polysaccharide Biosynthesis Protein SpsA, Chain A"/>
    <property type="match status" value="1"/>
</dbReference>
<keyword evidence="11" id="KW-1185">Reference proteome</keyword>
<feature type="binding site" evidence="8">
    <location>
        <position position="68"/>
    </location>
    <ligand>
        <name>GTP</name>
        <dbReference type="ChEBI" id="CHEBI:37565"/>
    </ligand>
</feature>
<keyword evidence="5 8" id="KW-0460">Magnesium</keyword>
<evidence type="ECO:0000256" key="4">
    <source>
        <dbReference type="ARBA" id="ARBA00022741"/>
    </source>
</evidence>
<evidence type="ECO:0000256" key="7">
    <source>
        <dbReference type="ARBA" id="ARBA00023150"/>
    </source>
</evidence>
<dbReference type="Proteomes" id="UP000247476">
    <property type="component" value="Unassembled WGS sequence"/>
</dbReference>
<feature type="binding site" evidence="8">
    <location>
        <begin position="7"/>
        <end position="9"/>
    </location>
    <ligand>
        <name>GTP</name>
        <dbReference type="ChEBI" id="CHEBI:37565"/>
    </ligand>
</feature>
<gene>
    <name evidence="8" type="primary">mobA</name>
    <name evidence="10" type="ORF">DLM86_03860</name>
</gene>
<name>A0A2V5L0N6_9BACL</name>
<dbReference type="InterPro" id="IPR013482">
    <property type="entry name" value="Molybde_CF_guanTrfase"/>
</dbReference>
<evidence type="ECO:0000259" key="9">
    <source>
        <dbReference type="Pfam" id="PF12804"/>
    </source>
</evidence>
<evidence type="ECO:0000256" key="1">
    <source>
        <dbReference type="ARBA" id="ARBA00022490"/>
    </source>
</evidence>
<evidence type="ECO:0000256" key="2">
    <source>
        <dbReference type="ARBA" id="ARBA00022679"/>
    </source>
</evidence>
<dbReference type="GO" id="GO:0046872">
    <property type="term" value="F:metal ion binding"/>
    <property type="evidence" value="ECO:0007669"/>
    <property type="project" value="UniProtKB-KW"/>
</dbReference>
<evidence type="ECO:0000313" key="10">
    <source>
        <dbReference type="EMBL" id="PYI56136.1"/>
    </source>
</evidence>
<dbReference type="GO" id="GO:0005525">
    <property type="term" value="F:GTP binding"/>
    <property type="evidence" value="ECO:0007669"/>
    <property type="project" value="UniProtKB-UniRule"/>
</dbReference>
<feature type="binding site" evidence="8">
    <location>
        <position position="97"/>
    </location>
    <ligand>
        <name>Mg(2+)</name>
        <dbReference type="ChEBI" id="CHEBI:18420"/>
    </ligand>
</feature>
<protein>
    <recommendedName>
        <fullName evidence="8">Probable molybdenum cofactor guanylyltransferase</fullName>
        <shortName evidence="8">MoCo guanylyltransferase</shortName>
        <ecNumber evidence="8">2.7.7.77</ecNumber>
    </recommendedName>
    <alternativeName>
        <fullName evidence="8">GTP:molybdopterin guanylyltransferase</fullName>
    </alternativeName>
    <alternativeName>
        <fullName evidence="8">Mo-MPT guanylyltransferase</fullName>
    </alternativeName>
    <alternativeName>
        <fullName evidence="8">Molybdopterin guanylyltransferase</fullName>
    </alternativeName>
    <alternativeName>
        <fullName evidence="8">Molybdopterin-guanine dinucleotide synthase</fullName>
        <shortName evidence="8">MGD synthase</shortName>
    </alternativeName>
</protein>
<sequence length="201" mass="22051">MLTGVVLAGGENRRMGGKPKALLEFGGEPMIRRQLRLMAGACSELLVVTNDPRLLLSEVDRSVRIVTDYYPGNGPLGGIHAALSLCRSDYAWIVGCDMPFVSADAAGVLLEAVREAGADAAVPSVGGKLQPLHGVYRTNCAEEAERLLREETYRVMEWIRRIRHVVVSDDRFAGTGIDTRFAVNANTPEQWDEARRLERDG</sequence>
<comment type="caution">
    <text evidence="8">Lacks conserved residue(s) required for the propagation of feature annotation.</text>
</comment>
<accession>A0A2V5L0N6</accession>
<dbReference type="AlphaFoldDB" id="A0A2V5L0N6"/>
<evidence type="ECO:0000313" key="11">
    <source>
        <dbReference type="Proteomes" id="UP000247476"/>
    </source>
</evidence>
<organism evidence="10 11">
    <name type="scientific">Paenibacillus flagellatus</name>
    <dbReference type="NCBI Taxonomy" id="2211139"/>
    <lineage>
        <taxon>Bacteria</taxon>
        <taxon>Bacillati</taxon>
        <taxon>Bacillota</taxon>
        <taxon>Bacilli</taxon>
        <taxon>Bacillales</taxon>
        <taxon>Paenibacillaceae</taxon>
        <taxon>Paenibacillus</taxon>
    </lineage>
</organism>
<dbReference type="RefSeq" id="WP_110838667.1">
    <property type="nucleotide sequence ID" value="NZ_QJVJ01000002.1"/>
</dbReference>
<keyword evidence="7 8" id="KW-0501">Molybdenum cofactor biosynthesis</keyword>
<comment type="catalytic activity">
    <reaction evidence="8">
        <text>Mo-molybdopterin + GTP + H(+) = Mo-molybdopterin guanine dinucleotide + diphosphate</text>
        <dbReference type="Rhea" id="RHEA:34243"/>
        <dbReference type="ChEBI" id="CHEBI:15378"/>
        <dbReference type="ChEBI" id="CHEBI:33019"/>
        <dbReference type="ChEBI" id="CHEBI:37565"/>
        <dbReference type="ChEBI" id="CHEBI:71302"/>
        <dbReference type="ChEBI" id="CHEBI:71310"/>
        <dbReference type="EC" id="2.7.7.77"/>
    </reaction>
</comment>
<dbReference type="InterPro" id="IPR029044">
    <property type="entry name" value="Nucleotide-diphossugar_trans"/>
</dbReference>
<keyword evidence="2 8" id="KW-0808">Transferase</keyword>
<dbReference type="GO" id="GO:0006777">
    <property type="term" value="P:Mo-molybdopterin cofactor biosynthetic process"/>
    <property type="evidence" value="ECO:0007669"/>
    <property type="project" value="UniProtKB-KW"/>
</dbReference>
<feature type="binding site" evidence="8">
    <location>
        <position position="20"/>
    </location>
    <ligand>
        <name>GTP</name>
        <dbReference type="ChEBI" id="CHEBI:37565"/>
    </ligand>
</feature>
<evidence type="ECO:0000256" key="8">
    <source>
        <dbReference type="HAMAP-Rule" id="MF_00316"/>
    </source>
</evidence>
<dbReference type="GO" id="GO:0061603">
    <property type="term" value="F:molybdenum cofactor guanylyltransferase activity"/>
    <property type="evidence" value="ECO:0007669"/>
    <property type="project" value="UniProtKB-EC"/>
</dbReference>
<feature type="binding site" evidence="8">
    <location>
        <position position="97"/>
    </location>
    <ligand>
        <name>GTP</name>
        <dbReference type="ChEBI" id="CHEBI:37565"/>
    </ligand>
</feature>
<dbReference type="SUPFAM" id="SSF53448">
    <property type="entry name" value="Nucleotide-diphospho-sugar transferases"/>
    <property type="match status" value="1"/>
</dbReference>
<comment type="subcellular location">
    <subcellularLocation>
        <location evidence="8">Cytoplasm</location>
    </subcellularLocation>
</comment>
<feature type="domain" description="MobA-like NTP transferase" evidence="9">
    <location>
        <begin position="4"/>
        <end position="161"/>
    </location>
</feature>
<keyword evidence="10" id="KW-0548">Nucleotidyltransferase</keyword>
<proteinExistence type="inferred from homology"/>
<dbReference type="InterPro" id="IPR025877">
    <property type="entry name" value="MobA-like_NTP_Trfase"/>
</dbReference>
<comment type="function">
    <text evidence="8">Transfers a GMP moiety from GTP to Mo-molybdopterin (Mo-MPT) cofactor (Moco or molybdenum cofactor) to form Mo-molybdopterin guanine dinucleotide (Mo-MGD) cofactor.</text>
</comment>
<dbReference type="EMBL" id="QJVJ01000002">
    <property type="protein sequence ID" value="PYI56136.1"/>
    <property type="molecule type" value="Genomic_DNA"/>
</dbReference>
<keyword evidence="1 8" id="KW-0963">Cytoplasm</keyword>
<evidence type="ECO:0000256" key="3">
    <source>
        <dbReference type="ARBA" id="ARBA00022723"/>
    </source>
</evidence>
<dbReference type="GO" id="GO:0005737">
    <property type="term" value="C:cytoplasm"/>
    <property type="evidence" value="ECO:0007669"/>
    <property type="project" value="UniProtKB-SubCell"/>
</dbReference>
<dbReference type="OrthoDB" id="9788394at2"/>
<keyword evidence="4 8" id="KW-0547">Nucleotide-binding</keyword>
<dbReference type="PANTHER" id="PTHR19136:SF81">
    <property type="entry name" value="MOLYBDENUM COFACTOR GUANYLYLTRANSFERASE"/>
    <property type="match status" value="1"/>
</dbReference>
<keyword evidence="6 8" id="KW-0342">GTP-binding</keyword>
<evidence type="ECO:0000256" key="5">
    <source>
        <dbReference type="ARBA" id="ARBA00022842"/>
    </source>
</evidence>
<keyword evidence="3 8" id="KW-0479">Metal-binding</keyword>
<dbReference type="PANTHER" id="PTHR19136">
    <property type="entry name" value="MOLYBDENUM COFACTOR GUANYLYLTRANSFERASE"/>
    <property type="match status" value="1"/>
</dbReference>
<dbReference type="CDD" id="cd02503">
    <property type="entry name" value="MobA"/>
    <property type="match status" value="1"/>
</dbReference>
<comment type="caution">
    <text evidence="10">The sequence shown here is derived from an EMBL/GenBank/DDBJ whole genome shotgun (WGS) entry which is preliminary data.</text>
</comment>
<comment type="cofactor">
    <cofactor evidence="8">
        <name>Mg(2+)</name>
        <dbReference type="ChEBI" id="CHEBI:18420"/>
    </cofactor>
</comment>
<comment type="domain">
    <text evidence="8">The N-terminal domain determines nucleotide recognition and specific binding, while the C-terminal domain determines the specific binding to the target protein.</text>
</comment>
<comment type="similarity">
    <text evidence="8">Belongs to the MobA family.</text>
</comment>
<dbReference type="EC" id="2.7.7.77" evidence="8"/>